<organism evidence="1 2">
    <name type="scientific">Candidatus Colimorpha enterica</name>
    <dbReference type="NCBI Taxonomy" id="3083063"/>
    <lineage>
        <taxon>Bacteria</taxon>
        <taxon>Pseudomonadati</taxon>
        <taxon>Bacteroidota</taxon>
        <taxon>Bacteroidia</taxon>
        <taxon>Bacteroidales</taxon>
        <taxon>Candidatus Colimorpha</taxon>
    </lineage>
</organism>
<dbReference type="Proteomes" id="UP000017938">
    <property type="component" value="Unassembled WGS sequence"/>
</dbReference>
<dbReference type="STRING" id="1263015.BN580_02066"/>
<dbReference type="AlphaFoldDB" id="R6UZZ3"/>
<proteinExistence type="predicted"/>
<evidence type="ECO:0000313" key="1">
    <source>
        <dbReference type="EMBL" id="CDC76122.1"/>
    </source>
</evidence>
<sequence length="78" mass="8762">MFIVTTWSYGRRLTGLSSGSEAFSYSYNADGIRTAKTVNGIKHTYALSGTAILNEEWTENGVQHLLIDNQYVIKWCVI</sequence>
<reference evidence="1" key="1">
    <citation type="submission" date="2012-11" db="EMBL/GenBank/DDBJ databases">
        <title>Dependencies among metagenomic species, viruses, plasmids and units of genetic variation.</title>
        <authorList>
            <person name="Nielsen H.B."/>
            <person name="Almeida M."/>
            <person name="Juncker A.S."/>
            <person name="Rasmussen S."/>
            <person name="Li J."/>
            <person name="Sunagawa S."/>
            <person name="Plichta D."/>
            <person name="Gautier L."/>
            <person name="Le Chatelier E."/>
            <person name="Peletier E."/>
            <person name="Bonde I."/>
            <person name="Nielsen T."/>
            <person name="Manichanh C."/>
            <person name="Arumugam M."/>
            <person name="Batto J."/>
            <person name="Santos M.B.Q.D."/>
            <person name="Blom N."/>
            <person name="Borruel N."/>
            <person name="Burgdorf K.S."/>
            <person name="Boumezbeur F."/>
            <person name="Casellas F."/>
            <person name="Dore J."/>
            <person name="Guarner F."/>
            <person name="Hansen T."/>
            <person name="Hildebrand F."/>
            <person name="Kaas R.S."/>
            <person name="Kennedy S."/>
            <person name="Kristiansen K."/>
            <person name="Kultima J.R."/>
            <person name="Leonard P."/>
            <person name="Levenez F."/>
            <person name="Lund O."/>
            <person name="Moumen B."/>
            <person name="Le Paslier D."/>
            <person name="Pons N."/>
            <person name="Pedersen O."/>
            <person name="Prifti E."/>
            <person name="Qin J."/>
            <person name="Raes J."/>
            <person name="Tap J."/>
            <person name="Tims S."/>
            <person name="Ussery D.W."/>
            <person name="Yamada T."/>
            <person name="MetaHit consortium"/>
            <person name="Renault P."/>
            <person name="Sicheritz-Ponten T."/>
            <person name="Bork P."/>
            <person name="Wang J."/>
            <person name="Brunak S."/>
            <person name="Ehrlich S.D."/>
        </authorList>
    </citation>
    <scope>NUCLEOTIDE SEQUENCE [LARGE SCALE GENOMIC DNA]</scope>
</reference>
<name>R6UZZ3_9BACT</name>
<evidence type="ECO:0000313" key="2">
    <source>
        <dbReference type="Proteomes" id="UP000017938"/>
    </source>
</evidence>
<accession>R6UZZ3</accession>
<dbReference type="EMBL" id="CBFW010000343">
    <property type="protein sequence ID" value="CDC76122.1"/>
    <property type="molecule type" value="Genomic_DNA"/>
</dbReference>
<protein>
    <submittedName>
        <fullName evidence="1">RHS repeat-associated core domain protein</fullName>
    </submittedName>
</protein>
<gene>
    <name evidence="1" type="ORF">BN580_02066</name>
</gene>
<comment type="caution">
    <text evidence="1">The sequence shown here is derived from an EMBL/GenBank/DDBJ whole genome shotgun (WGS) entry which is preliminary data.</text>
</comment>